<keyword evidence="2" id="KW-1133">Transmembrane helix</keyword>
<dbReference type="EMBL" id="JACKVK010000009">
    <property type="protein sequence ID" value="MCV7422589.1"/>
    <property type="molecule type" value="Genomic_DNA"/>
</dbReference>
<evidence type="ECO:0000256" key="1">
    <source>
        <dbReference type="SAM" id="MobiDB-lite"/>
    </source>
</evidence>
<evidence type="ECO:0000313" key="5">
    <source>
        <dbReference type="Proteomes" id="UP001141629"/>
    </source>
</evidence>
<dbReference type="Pfam" id="PF14219">
    <property type="entry name" value="DUF4328"/>
    <property type="match status" value="1"/>
</dbReference>
<sequence length="363" mass="40162">MIQVCSRCGTRWNVRDRQRAWCPRCQGSLLPPSAEQAPQWTPRADAGKPNAAGPAQRLPAGYRWIAVRPGAAPPPRRSPRPLGPTPRYAVIPRWGLQDRLEPPPPEATVQPPRTATRMVQTTVLITLLALAFAVVVHIANYALLLWNRSRLLNPIVAGAATWAGVAASVLVFFALIATTVVLINWLIARRASTYAEHGVEDPRPVWQLWVCCLVPVVNLFWAPVFVLELARVEGRLSWLRTPIVVWWCAWWVSFLVSAFSFATSFTTDSQGIANNTVAVTIAYLAALAALLLTVRVYQGFEHTHGVERRPTKRWVVVADGTPRDASPSPEPAEQSESDDRETDTATRVERDHEQRATSGIISA</sequence>
<feature type="transmembrane region" description="Helical" evidence="2">
    <location>
        <begin position="155"/>
        <end position="186"/>
    </location>
</feature>
<evidence type="ECO:0000259" key="3">
    <source>
        <dbReference type="Pfam" id="PF14219"/>
    </source>
</evidence>
<dbReference type="RefSeq" id="WP_263997414.1">
    <property type="nucleotide sequence ID" value="NZ_JACKVK010000009.1"/>
</dbReference>
<feature type="transmembrane region" description="Helical" evidence="2">
    <location>
        <begin position="277"/>
        <end position="297"/>
    </location>
</feature>
<feature type="transmembrane region" description="Helical" evidence="2">
    <location>
        <begin position="206"/>
        <end position="230"/>
    </location>
</feature>
<protein>
    <submittedName>
        <fullName evidence="4">DUF4328 domain-containing protein</fullName>
    </submittedName>
</protein>
<feature type="transmembrane region" description="Helical" evidence="2">
    <location>
        <begin position="242"/>
        <end position="265"/>
    </location>
</feature>
<evidence type="ECO:0000313" key="4">
    <source>
        <dbReference type="EMBL" id="MCV7422589.1"/>
    </source>
</evidence>
<organism evidence="4 5">
    <name type="scientific">Mycobacterium yunnanensis</name>
    <dbReference type="NCBI Taxonomy" id="368477"/>
    <lineage>
        <taxon>Bacteria</taxon>
        <taxon>Bacillati</taxon>
        <taxon>Actinomycetota</taxon>
        <taxon>Actinomycetes</taxon>
        <taxon>Mycobacteriales</taxon>
        <taxon>Mycobacteriaceae</taxon>
        <taxon>Mycobacterium</taxon>
    </lineage>
</organism>
<comment type="caution">
    <text evidence="4">The sequence shown here is derived from an EMBL/GenBank/DDBJ whole genome shotgun (WGS) entry which is preliminary data.</text>
</comment>
<feature type="compositionally biased region" description="Basic and acidic residues" evidence="1">
    <location>
        <begin position="342"/>
        <end position="355"/>
    </location>
</feature>
<keyword evidence="2" id="KW-0812">Transmembrane</keyword>
<feature type="region of interest" description="Disordered" evidence="1">
    <location>
        <begin position="318"/>
        <end position="363"/>
    </location>
</feature>
<name>A0A9X2Z4X9_9MYCO</name>
<gene>
    <name evidence="4" type="ORF">H7K45_18755</name>
</gene>
<feature type="region of interest" description="Disordered" evidence="1">
    <location>
        <begin position="32"/>
        <end position="53"/>
    </location>
</feature>
<dbReference type="AlphaFoldDB" id="A0A9X2Z4X9"/>
<evidence type="ECO:0000256" key="2">
    <source>
        <dbReference type="SAM" id="Phobius"/>
    </source>
</evidence>
<accession>A0A9X2Z4X9</accession>
<dbReference type="Proteomes" id="UP001141629">
    <property type="component" value="Unassembled WGS sequence"/>
</dbReference>
<reference evidence="4" key="2">
    <citation type="journal article" date="2022" name="BMC Genomics">
        <title>Comparative genome analysis of mycobacteria focusing on tRNA and non-coding RNA.</title>
        <authorList>
            <person name="Behra P.R.K."/>
            <person name="Pettersson B.M.F."/>
            <person name="Ramesh M."/>
            <person name="Das S."/>
            <person name="Dasgupta S."/>
            <person name="Kirsebom L.A."/>
        </authorList>
    </citation>
    <scope>NUCLEOTIDE SEQUENCE</scope>
    <source>
        <strain evidence="4">DSM 44838</strain>
    </source>
</reference>
<keyword evidence="5" id="KW-1185">Reference proteome</keyword>
<keyword evidence="2" id="KW-0472">Membrane</keyword>
<feature type="transmembrane region" description="Helical" evidence="2">
    <location>
        <begin position="123"/>
        <end position="143"/>
    </location>
</feature>
<feature type="domain" description="DUF4328" evidence="3">
    <location>
        <begin position="148"/>
        <end position="301"/>
    </location>
</feature>
<reference evidence="4" key="1">
    <citation type="submission" date="2020-07" db="EMBL/GenBank/DDBJ databases">
        <authorList>
            <person name="Pettersson B.M.F."/>
            <person name="Behra P.R.K."/>
            <person name="Ramesh M."/>
            <person name="Das S."/>
            <person name="Dasgupta S."/>
            <person name="Kirsebom L.A."/>
        </authorList>
    </citation>
    <scope>NUCLEOTIDE SEQUENCE</scope>
    <source>
        <strain evidence="4">DSM 44838</strain>
    </source>
</reference>
<proteinExistence type="predicted"/>
<dbReference type="InterPro" id="IPR025565">
    <property type="entry name" value="DUF4328"/>
</dbReference>